<keyword evidence="4" id="KW-1185">Reference proteome</keyword>
<dbReference type="RefSeq" id="XP_040728404.1">
    <property type="nucleotide sequence ID" value="XM_040866209.1"/>
</dbReference>
<dbReference type="OMA" id="QQAVHYD"/>
<comment type="caution">
    <text evidence="3">The sequence shown here is derived from an EMBL/GenBank/DDBJ whole genome shotgun (WGS) entry which is preliminary data.</text>
</comment>
<dbReference type="InterPro" id="IPR025066">
    <property type="entry name" value="CCDC174-like"/>
</dbReference>
<evidence type="ECO:0000256" key="2">
    <source>
        <dbReference type="SAM" id="MobiDB-lite"/>
    </source>
</evidence>
<dbReference type="PANTHER" id="PTHR15885">
    <property type="entry name" value="COILED-COIL DOMAIN-CONTAINING PROTEIN 174"/>
    <property type="match status" value="1"/>
</dbReference>
<evidence type="ECO:0000313" key="3">
    <source>
        <dbReference type="EMBL" id="ORY87909.1"/>
    </source>
</evidence>
<dbReference type="EMBL" id="MCFI01000001">
    <property type="protein sequence ID" value="ORY87909.1"/>
    <property type="molecule type" value="Genomic_DNA"/>
</dbReference>
<dbReference type="STRING" id="56484.A0A1Y2FVB5"/>
<organism evidence="3 4">
    <name type="scientific">Protomyces lactucae-debilis</name>
    <dbReference type="NCBI Taxonomy" id="2754530"/>
    <lineage>
        <taxon>Eukaryota</taxon>
        <taxon>Fungi</taxon>
        <taxon>Dikarya</taxon>
        <taxon>Ascomycota</taxon>
        <taxon>Taphrinomycotina</taxon>
        <taxon>Taphrinomycetes</taxon>
        <taxon>Taphrinales</taxon>
        <taxon>Protomycetaceae</taxon>
        <taxon>Protomyces</taxon>
    </lineage>
</organism>
<dbReference type="Proteomes" id="UP000193685">
    <property type="component" value="Unassembled WGS sequence"/>
</dbReference>
<dbReference type="OrthoDB" id="333551at2759"/>
<protein>
    <submittedName>
        <fullName evidence="3">Uncharacterized protein</fullName>
    </submittedName>
</protein>
<feature type="region of interest" description="Disordered" evidence="2">
    <location>
        <begin position="9"/>
        <end position="70"/>
    </location>
</feature>
<name>A0A1Y2FVB5_PROLT</name>
<accession>A0A1Y2FVB5</accession>
<feature type="compositionally biased region" description="Basic and acidic residues" evidence="2">
    <location>
        <begin position="41"/>
        <end position="70"/>
    </location>
</feature>
<dbReference type="PANTHER" id="PTHR15885:SF1">
    <property type="entry name" value="COILED-COIL DOMAIN-CONTAINING PROTEIN 174"/>
    <property type="match status" value="1"/>
</dbReference>
<dbReference type="GO" id="GO:0005634">
    <property type="term" value="C:nucleus"/>
    <property type="evidence" value="ECO:0007669"/>
    <property type="project" value="TreeGrafter"/>
</dbReference>
<reference evidence="3 4" key="1">
    <citation type="submission" date="2016-07" db="EMBL/GenBank/DDBJ databases">
        <title>Pervasive Adenine N6-methylation of Active Genes in Fungi.</title>
        <authorList>
            <consortium name="DOE Joint Genome Institute"/>
            <person name="Mondo S.J."/>
            <person name="Dannebaum R.O."/>
            <person name="Kuo R.C."/>
            <person name="Labutti K."/>
            <person name="Haridas S."/>
            <person name="Kuo A."/>
            <person name="Salamov A."/>
            <person name="Ahrendt S.R."/>
            <person name="Lipzen A."/>
            <person name="Sullivan W."/>
            <person name="Andreopoulos W.B."/>
            <person name="Clum A."/>
            <person name="Lindquist E."/>
            <person name="Daum C."/>
            <person name="Ramamoorthy G.K."/>
            <person name="Gryganskyi A."/>
            <person name="Culley D."/>
            <person name="Magnuson J.K."/>
            <person name="James T.Y."/>
            <person name="O'Malley M.A."/>
            <person name="Stajich J.E."/>
            <person name="Spatafora J.W."/>
            <person name="Visel A."/>
            <person name="Grigoriev I.V."/>
        </authorList>
    </citation>
    <scope>NUCLEOTIDE SEQUENCE [LARGE SCALE GENOMIC DNA]</scope>
    <source>
        <strain evidence="3 4">12-1054</strain>
    </source>
</reference>
<evidence type="ECO:0000256" key="1">
    <source>
        <dbReference type="ARBA" id="ARBA00023054"/>
    </source>
</evidence>
<evidence type="ECO:0000313" key="4">
    <source>
        <dbReference type="Proteomes" id="UP000193685"/>
    </source>
</evidence>
<proteinExistence type="predicted"/>
<gene>
    <name evidence="3" type="ORF">BCR37DRAFT_16432</name>
</gene>
<keyword evidence="1" id="KW-0175">Coiled coil</keyword>
<dbReference type="Pfam" id="PF13300">
    <property type="entry name" value="DUF4078"/>
    <property type="match status" value="1"/>
</dbReference>
<dbReference type="AlphaFoldDB" id="A0A1Y2FVB5"/>
<dbReference type="GeneID" id="63782808"/>
<sequence>MDLLSELAKEKAKFEQGRSTAEGRTMKVPSKAARSSRKRSHWLDEHESKKSSSKEDALESSKSRLRKDLQEIDDLSRSKRALELKAAKYEQMRTKGTDMLLSARDAEELMVDFDRKHYEGHDDAYTSDVSLRSDADPWVEIEDEFGRTRTIRQSETVTSVPTSLPKKAQSLIYGPYIQHFAVDSQRKDEIWKEAEQDTGETHYDPNWELRTKGTGYLNLGSGEARVERMQNLQDLRHETIEARDAVPAKTSRKQDLEARRAKLLEARAKKERESYKDIA</sequence>